<comment type="caution">
    <text evidence="2">The sequence shown here is derived from an EMBL/GenBank/DDBJ whole genome shotgun (WGS) entry which is preliminary data.</text>
</comment>
<evidence type="ECO:0000313" key="3">
    <source>
        <dbReference type="Proteomes" id="UP000807469"/>
    </source>
</evidence>
<name>A0A9P5Z840_9AGAR</name>
<organism evidence="2 3">
    <name type="scientific">Pholiota conissans</name>
    <dbReference type="NCBI Taxonomy" id="109636"/>
    <lineage>
        <taxon>Eukaryota</taxon>
        <taxon>Fungi</taxon>
        <taxon>Dikarya</taxon>
        <taxon>Basidiomycota</taxon>
        <taxon>Agaricomycotina</taxon>
        <taxon>Agaricomycetes</taxon>
        <taxon>Agaricomycetidae</taxon>
        <taxon>Agaricales</taxon>
        <taxon>Agaricineae</taxon>
        <taxon>Strophariaceae</taxon>
        <taxon>Pholiota</taxon>
    </lineage>
</organism>
<feature type="region of interest" description="Disordered" evidence="1">
    <location>
        <begin position="336"/>
        <end position="380"/>
    </location>
</feature>
<feature type="compositionally biased region" description="Polar residues" evidence="1">
    <location>
        <begin position="23"/>
        <end position="33"/>
    </location>
</feature>
<feature type="compositionally biased region" description="Low complexity" evidence="1">
    <location>
        <begin position="52"/>
        <end position="64"/>
    </location>
</feature>
<accession>A0A9P5Z840</accession>
<evidence type="ECO:0000313" key="2">
    <source>
        <dbReference type="EMBL" id="KAF9483183.1"/>
    </source>
</evidence>
<feature type="compositionally biased region" description="Polar residues" evidence="1">
    <location>
        <begin position="68"/>
        <end position="77"/>
    </location>
</feature>
<protein>
    <submittedName>
        <fullName evidence="2">Uncharacterized protein</fullName>
    </submittedName>
</protein>
<sequence length="449" mass="48639">MILDKQPLPDDAVPLEAPPSYDTVGSSSRTTANEGYPPDKSPRIGRATAGLSSHPSSPSSPVSPALKSATSSTSFSNEKGKGRANWKFKFTESPEARREREIRKTILDLLRDIIQEHLSNSPAAVGILESCAAACHQNSVSFSSILQDKSIENRTPLYWAIVKRLPDAHRDVEDHQGPDLLSALLSYASPLSQATITELRLACLATSDQTLFHRLRQSPEFAPVSGVNQMLLGVTMSPDDISVEDLPGDGGGFAVDFVIPQFNKRMTVAREIVLEFIARSRMWSLVFFVASEPQGRGFFPPEPRDRNHNGDPPVGSWCIRLSLLETSPPTFVDSRLVISAPNPEGPVSPASPPPPSPKSAVSGFRLPSKTPKKKEVSEVSIRLTSRDQLQAARNGSPGKSIVLPLETSASGATLQYGNSPFIGADEKLRARFEARLERPPDDGADCVIC</sequence>
<feature type="region of interest" description="Disordered" evidence="1">
    <location>
        <begin position="1"/>
        <end position="80"/>
    </location>
</feature>
<dbReference type="OrthoDB" id="2959034at2759"/>
<dbReference type="AlphaFoldDB" id="A0A9P5Z840"/>
<keyword evidence="3" id="KW-1185">Reference proteome</keyword>
<gene>
    <name evidence="2" type="ORF">BDN70DRAFT_800170</name>
</gene>
<proteinExistence type="predicted"/>
<evidence type="ECO:0000256" key="1">
    <source>
        <dbReference type="SAM" id="MobiDB-lite"/>
    </source>
</evidence>
<dbReference type="Proteomes" id="UP000807469">
    <property type="component" value="Unassembled WGS sequence"/>
</dbReference>
<feature type="compositionally biased region" description="Pro residues" evidence="1">
    <location>
        <begin position="343"/>
        <end position="357"/>
    </location>
</feature>
<reference evidence="2" key="1">
    <citation type="submission" date="2020-11" db="EMBL/GenBank/DDBJ databases">
        <authorList>
            <consortium name="DOE Joint Genome Institute"/>
            <person name="Ahrendt S."/>
            <person name="Riley R."/>
            <person name="Andreopoulos W."/>
            <person name="Labutti K."/>
            <person name="Pangilinan J."/>
            <person name="Ruiz-Duenas F.J."/>
            <person name="Barrasa J.M."/>
            <person name="Sanchez-Garcia M."/>
            <person name="Camarero S."/>
            <person name="Miyauchi S."/>
            <person name="Serrano A."/>
            <person name="Linde D."/>
            <person name="Babiker R."/>
            <person name="Drula E."/>
            <person name="Ayuso-Fernandez I."/>
            <person name="Pacheco R."/>
            <person name="Padilla G."/>
            <person name="Ferreira P."/>
            <person name="Barriuso J."/>
            <person name="Kellner H."/>
            <person name="Castanera R."/>
            <person name="Alfaro M."/>
            <person name="Ramirez L."/>
            <person name="Pisabarro A.G."/>
            <person name="Kuo A."/>
            <person name="Tritt A."/>
            <person name="Lipzen A."/>
            <person name="He G."/>
            <person name="Yan M."/>
            <person name="Ng V."/>
            <person name="Cullen D."/>
            <person name="Martin F."/>
            <person name="Rosso M.-N."/>
            <person name="Henrissat B."/>
            <person name="Hibbett D."/>
            <person name="Martinez A.T."/>
            <person name="Grigoriev I.V."/>
        </authorList>
    </citation>
    <scope>NUCLEOTIDE SEQUENCE</scope>
    <source>
        <strain evidence="2">CIRM-BRFM 674</strain>
    </source>
</reference>
<dbReference type="EMBL" id="MU155156">
    <property type="protein sequence ID" value="KAF9483183.1"/>
    <property type="molecule type" value="Genomic_DNA"/>
</dbReference>